<name>A0A195BJ89_9HYME</name>
<keyword evidence="2" id="KW-1185">Reference proteome</keyword>
<accession>A0A195BJ89</accession>
<protein>
    <submittedName>
        <fullName evidence="1">Uncharacterized protein</fullName>
    </submittedName>
</protein>
<dbReference type="AlphaFoldDB" id="A0A195BJ89"/>
<evidence type="ECO:0000313" key="2">
    <source>
        <dbReference type="Proteomes" id="UP000078540"/>
    </source>
</evidence>
<dbReference type="Proteomes" id="UP000078540">
    <property type="component" value="Unassembled WGS sequence"/>
</dbReference>
<gene>
    <name evidence="1" type="ORF">ALC53_04963</name>
</gene>
<reference evidence="1 2" key="1">
    <citation type="submission" date="2015-09" db="EMBL/GenBank/DDBJ databases">
        <title>Atta colombica WGS genome.</title>
        <authorList>
            <person name="Nygaard S."/>
            <person name="Hu H."/>
            <person name="Boomsma J."/>
            <person name="Zhang G."/>
        </authorList>
    </citation>
    <scope>NUCLEOTIDE SEQUENCE [LARGE SCALE GENOMIC DNA]</scope>
    <source>
        <strain evidence="1">Treedump-2</strain>
        <tissue evidence="1">Whole body</tissue>
    </source>
</reference>
<sequence>MDLVYIPELFTYGYLRNPQYHDYEQPWNRDYFKCDSSKSRTFFLPRNKLTKIKQSRNIYLNQKKVPSLLISLISHYCLGKSVENQRTVQQQSKENCHFCKEMKRRNLAVYIRSKSRSDSCHEGIQEEEENDVMYNERKIINADRNKSAKSSCSVEKS</sequence>
<organism evidence="1 2">
    <name type="scientific">Atta colombica</name>
    <dbReference type="NCBI Taxonomy" id="520822"/>
    <lineage>
        <taxon>Eukaryota</taxon>
        <taxon>Metazoa</taxon>
        <taxon>Ecdysozoa</taxon>
        <taxon>Arthropoda</taxon>
        <taxon>Hexapoda</taxon>
        <taxon>Insecta</taxon>
        <taxon>Pterygota</taxon>
        <taxon>Neoptera</taxon>
        <taxon>Endopterygota</taxon>
        <taxon>Hymenoptera</taxon>
        <taxon>Apocrita</taxon>
        <taxon>Aculeata</taxon>
        <taxon>Formicoidea</taxon>
        <taxon>Formicidae</taxon>
        <taxon>Myrmicinae</taxon>
        <taxon>Atta</taxon>
    </lineage>
</organism>
<evidence type="ECO:0000313" key="1">
    <source>
        <dbReference type="EMBL" id="KYM85174.1"/>
    </source>
</evidence>
<proteinExistence type="predicted"/>
<dbReference type="EMBL" id="KQ976455">
    <property type="protein sequence ID" value="KYM85174.1"/>
    <property type="molecule type" value="Genomic_DNA"/>
</dbReference>